<dbReference type="Gene3D" id="1.20.5.2280">
    <property type="match status" value="1"/>
</dbReference>
<protein>
    <recommendedName>
        <fullName evidence="2">L1 transposable element RRM domain-containing protein</fullName>
    </recommendedName>
</protein>
<evidence type="ECO:0000256" key="1">
    <source>
        <dbReference type="ARBA" id="ARBA00061640"/>
    </source>
</evidence>
<accession>A0AAV2K8C5</accession>
<dbReference type="InterPro" id="IPR004244">
    <property type="entry name" value="Transposase_22"/>
</dbReference>
<dbReference type="InterPro" id="IPR043636">
    <property type="entry name" value="L1_RRM_dom"/>
</dbReference>
<dbReference type="Gene3D" id="3.30.70.1820">
    <property type="entry name" value="L1 transposable element, RRM domain"/>
    <property type="match status" value="1"/>
</dbReference>
<keyword evidence="4" id="KW-1185">Reference proteome</keyword>
<dbReference type="Proteomes" id="UP001497482">
    <property type="component" value="Chromosome 16"/>
</dbReference>
<dbReference type="Pfam" id="PF02994">
    <property type="entry name" value="Transposase_22"/>
    <property type="match status" value="1"/>
</dbReference>
<dbReference type="EMBL" id="OZ035838">
    <property type="protein sequence ID" value="CAL1584119.1"/>
    <property type="molecule type" value="Genomic_DNA"/>
</dbReference>
<name>A0AAV2K8C5_KNICA</name>
<organism evidence="3 4">
    <name type="scientific">Knipowitschia caucasica</name>
    <name type="common">Caucasian dwarf goby</name>
    <name type="synonym">Pomatoschistus caucasicus</name>
    <dbReference type="NCBI Taxonomy" id="637954"/>
    <lineage>
        <taxon>Eukaryota</taxon>
        <taxon>Metazoa</taxon>
        <taxon>Chordata</taxon>
        <taxon>Craniata</taxon>
        <taxon>Vertebrata</taxon>
        <taxon>Euteleostomi</taxon>
        <taxon>Actinopterygii</taxon>
        <taxon>Neopterygii</taxon>
        <taxon>Teleostei</taxon>
        <taxon>Neoteleostei</taxon>
        <taxon>Acanthomorphata</taxon>
        <taxon>Gobiaria</taxon>
        <taxon>Gobiiformes</taxon>
        <taxon>Gobioidei</taxon>
        <taxon>Gobiidae</taxon>
        <taxon>Gobiinae</taxon>
        <taxon>Knipowitschia</taxon>
    </lineage>
</organism>
<evidence type="ECO:0000313" key="4">
    <source>
        <dbReference type="Proteomes" id="UP001497482"/>
    </source>
</evidence>
<proteinExistence type="inferred from homology"/>
<reference evidence="3 4" key="1">
    <citation type="submission" date="2024-04" db="EMBL/GenBank/DDBJ databases">
        <authorList>
            <person name="Waldvogel A.-M."/>
            <person name="Schoenle A."/>
        </authorList>
    </citation>
    <scope>NUCLEOTIDE SEQUENCE [LARGE SCALE GENOMIC DNA]</scope>
</reference>
<dbReference type="PANTHER" id="PTHR11505">
    <property type="entry name" value="L1 TRANSPOSABLE ELEMENT-RELATED"/>
    <property type="match status" value="1"/>
</dbReference>
<dbReference type="AlphaFoldDB" id="A0AAV2K8C5"/>
<feature type="domain" description="L1 transposable element RRM" evidence="2">
    <location>
        <begin position="106"/>
        <end position="200"/>
    </location>
</feature>
<gene>
    <name evidence="3" type="ORF">KC01_LOCUS14498</name>
</gene>
<dbReference type="FunFam" id="3.30.70.1820:FF:000002">
    <property type="entry name" value="LINE-1 retrotransposable element ORF1 protein"/>
    <property type="match status" value="1"/>
</dbReference>
<comment type="similarity">
    <text evidence="1">Belongs to the transposase 22 family.</text>
</comment>
<evidence type="ECO:0000313" key="3">
    <source>
        <dbReference type="EMBL" id="CAL1584119.1"/>
    </source>
</evidence>
<evidence type="ECO:0000259" key="2">
    <source>
        <dbReference type="Pfam" id="PF02994"/>
    </source>
</evidence>
<sequence length="264" mass="30139">MSKLKGKPEKEPTSASLTLKDITTLLEEHREAISSDFKSSFQILASKLDGVEAAVKDQGTRITSLEDNANSVDSRLTHIENNWCALQKENDSLRERVAVLESHSRRQNIRVVGLPENLEDTRPTVFFSQLLVDVFGQNTLSTSPEIDRAHRTLAPKPAPGARPRPVIIRLHRFQVKDLIIREARRRGPLLYKDHPIRIYEDYSPDVLKLRSEYRTAMAELYKRGYRPALLFPAKLRIMMPNGERKWLTSAPAAEKFVQDLDNDS</sequence>